<keyword evidence="4" id="KW-1185">Reference proteome</keyword>
<feature type="transmembrane region" description="Helical" evidence="1">
    <location>
        <begin position="111"/>
        <end position="132"/>
    </location>
</feature>
<keyword evidence="1" id="KW-0812">Transmembrane</keyword>
<feature type="transmembrane region" description="Helical" evidence="1">
    <location>
        <begin position="48"/>
        <end position="72"/>
    </location>
</feature>
<evidence type="ECO:0000256" key="1">
    <source>
        <dbReference type="SAM" id="Phobius"/>
    </source>
</evidence>
<dbReference type="Proteomes" id="UP001430455">
    <property type="component" value="Unassembled WGS sequence"/>
</dbReference>
<dbReference type="PANTHER" id="PTHR37810">
    <property type="entry name" value="IMMUNITY PROTEIN SDPI"/>
    <property type="match status" value="1"/>
</dbReference>
<keyword evidence="1" id="KW-0472">Membrane</keyword>
<protein>
    <submittedName>
        <fullName evidence="3">DUF1648 domain-containing protein</fullName>
    </submittedName>
</protein>
<dbReference type="AlphaFoldDB" id="A0AAW4PCC6"/>
<evidence type="ECO:0000313" key="4">
    <source>
        <dbReference type="Proteomes" id="UP001430455"/>
    </source>
</evidence>
<comment type="caution">
    <text evidence="3">The sequence shown here is derived from an EMBL/GenBank/DDBJ whole genome shotgun (WGS) entry which is preliminary data.</text>
</comment>
<feature type="transmembrane region" description="Helical" evidence="1">
    <location>
        <begin position="9"/>
        <end position="28"/>
    </location>
</feature>
<reference evidence="3 4" key="1">
    <citation type="submission" date="2021-06" db="EMBL/GenBank/DDBJ databases">
        <title>Halomicroarcula sp. a new haloarchaeum isolated from saline soil.</title>
        <authorList>
            <person name="Duran-Viseras A."/>
            <person name="Sanchez-Porro C."/>
            <person name="Ventosa A."/>
        </authorList>
    </citation>
    <scope>NUCLEOTIDE SEQUENCE [LARGE SCALE GENOMIC DNA]</scope>
    <source>
        <strain evidence="3 4">F27</strain>
    </source>
</reference>
<dbReference type="GO" id="GO:0009636">
    <property type="term" value="P:response to toxic substance"/>
    <property type="evidence" value="ECO:0007669"/>
    <property type="project" value="TreeGrafter"/>
</dbReference>
<dbReference type="PANTHER" id="PTHR37810:SF5">
    <property type="entry name" value="IMMUNITY PROTEIN SDPI"/>
    <property type="match status" value="1"/>
</dbReference>
<proteinExistence type="predicted"/>
<gene>
    <name evidence="3" type="ORF">EGH23_11795</name>
</gene>
<accession>A0AAW4PCC6</accession>
<dbReference type="EMBL" id="RKLT01000003">
    <property type="protein sequence ID" value="MBX0295561.1"/>
    <property type="molecule type" value="Genomic_DNA"/>
</dbReference>
<sequence>MCASTDRQTVLVSVLLVALTALAGVALYPRLPAEMAIHFSASGTPDNFVSKAVAVALLPTIMLATLCIIEVAMRTDPPDDPRTAAVVTVATTALMAAVHGLILAWNLGYPVPFDLVLLGVAVWTVGVCGYAIRREGLSLG</sequence>
<name>A0AAW4PCC6_9EURY</name>
<evidence type="ECO:0000259" key="2">
    <source>
        <dbReference type="Pfam" id="PF07853"/>
    </source>
</evidence>
<dbReference type="InterPro" id="IPR012867">
    <property type="entry name" value="DUF1648"/>
</dbReference>
<dbReference type="Pfam" id="PF07853">
    <property type="entry name" value="DUF1648"/>
    <property type="match status" value="1"/>
</dbReference>
<feature type="transmembrane region" description="Helical" evidence="1">
    <location>
        <begin position="84"/>
        <end position="105"/>
    </location>
</feature>
<keyword evidence="1" id="KW-1133">Transmembrane helix</keyword>
<evidence type="ECO:0000313" key="3">
    <source>
        <dbReference type="EMBL" id="MBX0295561.1"/>
    </source>
</evidence>
<feature type="domain" description="DUF1648" evidence="2">
    <location>
        <begin position="15"/>
        <end position="63"/>
    </location>
</feature>
<organism evidence="3 4">
    <name type="scientific">Haloarcula nitratireducens</name>
    <dbReference type="NCBI Taxonomy" id="2487749"/>
    <lineage>
        <taxon>Archaea</taxon>
        <taxon>Methanobacteriati</taxon>
        <taxon>Methanobacteriota</taxon>
        <taxon>Stenosarchaea group</taxon>
        <taxon>Halobacteria</taxon>
        <taxon>Halobacteriales</taxon>
        <taxon>Haloarculaceae</taxon>
        <taxon>Haloarcula</taxon>
    </lineage>
</organism>